<dbReference type="Pfam" id="PF14223">
    <property type="entry name" value="Retrotran_gag_2"/>
    <property type="match status" value="1"/>
</dbReference>
<evidence type="ECO:0000313" key="2">
    <source>
        <dbReference type="RefSeq" id="XP_039131773.1"/>
    </source>
</evidence>
<organism evidence="1 2">
    <name type="scientific">Dioscorea cayennensis subsp. rotundata</name>
    <name type="common">White Guinea yam</name>
    <name type="synonym">Dioscorea rotundata</name>
    <dbReference type="NCBI Taxonomy" id="55577"/>
    <lineage>
        <taxon>Eukaryota</taxon>
        <taxon>Viridiplantae</taxon>
        <taxon>Streptophyta</taxon>
        <taxon>Embryophyta</taxon>
        <taxon>Tracheophyta</taxon>
        <taxon>Spermatophyta</taxon>
        <taxon>Magnoliopsida</taxon>
        <taxon>Liliopsida</taxon>
        <taxon>Dioscoreales</taxon>
        <taxon>Dioscoreaceae</taxon>
        <taxon>Dioscorea</taxon>
    </lineage>
</organism>
<accession>A0AB40BXX9</accession>
<name>A0AB40BXX9_DIOCR</name>
<dbReference type="AlphaFoldDB" id="A0AB40BXX9"/>
<reference evidence="2" key="1">
    <citation type="submission" date="2025-08" db="UniProtKB">
        <authorList>
            <consortium name="RefSeq"/>
        </authorList>
    </citation>
    <scope>IDENTIFICATION</scope>
</reference>
<dbReference type="GeneID" id="120268418"/>
<proteinExistence type="predicted"/>
<gene>
    <name evidence="2" type="primary">LOC120268418</name>
</gene>
<sequence>MKNGEKIPDYINWVLDVVYQIRMLGEDVLEHMVVAKILRSLTHDFKHVVSYIVEAKDLSKPTMEELSGSLKSHEAILHISAEPEEEAAFQAATNFPVNTGGRRGRGRGRSLFTGHFCGRGRGRTEDNIFKGDSSRQHQRPNIQCFEANVAEETQEGEEESLLFMVAKNSRENTGETWLIDSGCSNHMSGNKGLSTDLKDVSQQTFVPQLAHNLLGVGQLMSSGYKVDFDDGECHIIHKNTNTLFARIEVVNSSPRICEVLQTQWHTTSALSFVFVSTEWRCRVKKSNSHGDGAVYAK</sequence>
<dbReference type="Proteomes" id="UP001515500">
    <property type="component" value="Chromosome 9"/>
</dbReference>
<keyword evidence="1" id="KW-1185">Reference proteome</keyword>
<protein>
    <submittedName>
        <fullName evidence="2">Uncharacterized protein LOC120268418</fullName>
    </submittedName>
</protein>
<evidence type="ECO:0000313" key="1">
    <source>
        <dbReference type="Proteomes" id="UP001515500"/>
    </source>
</evidence>
<dbReference type="RefSeq" id="XP_039131773.1">
    <property type="nucleotide sequence ID" value="XM_039275839.1"/>
</dbReference>